<protein>
    <submittedName>
        <fullName evidence="2">Uncharacterized protein</fullName>
    </submittedName>
</protein>
<sequence length="33" mass="3765">SKNNALSNNITLLSNFVKNFGFIFAISYHFNTK</sequence>
<dbReference type="EMBL" id="U02223">
    <property type="protein sequence ID" value="AAA03377.1"/>
    <property type="molecule type" value="Genomic_DNA"/>
</dbReference>
<dbReference type="AlphaFoldDB" id="Q49336"/>
<evidence type="ECO:0000313" key="2">
    <source>
        <dbReference type="EMBL" id="AAA03377.1"/>
    </source>
</evidence>
<evidence type="ECO:0000256" key="1">
    <source>
        <dbReference type="SAM" id="Phobius"/>
    </source>
</evidence>
<reference evidence="2" key="1">
    <citation type="thesis" date="1992" institute="Microbiology and Immunology" country="University of North Carolina Medical School">
        <title>Characterization and analysis of the Mycoplasma genitalium genome.</title>
        <authorList>
            <person name="Peterson S.N."/>
        </authorList>
    </citation>
    <scope>NUCLEOTIDE SEQUENCE</scope>
</reference>
<feature type="transmembrane region" description="Helical" evidence="1">
    <location>
        <begin position="12"/>
        <end position="30"/>
    </location>
</feature>
<accession>Q49336</accession>
<keyword evidence="1" id="KW-0812">Transmembrane</keyword>
<feature type="non-terminal residue" evidence="2">
    <location>
        <position position="1"/>
    </location>
</feature>
<proteinExistence type="predicted"/>
<organism evidence="2">
    <name type="scientific">Mycoplasmoides genitalium</name>
    <name type="common">Mycoplasma genitalium</name>
    <dbReference type="NCBI Taxonomy" id="2097"/>
    <lineage>
        <taxon>Bacteria</taxon>
        <taxon>Bacillati</taxon>
        <taxon>Mycoplasmatota</taxon>
        <taxon>Mycoplasmoidales</taxon>
        <taxon>Mycoplasmoidaceae</taxon>
        <taxon>Mycoplasmoides</taxon>
    </lineage>
</organism>
<reference evidence="2" key="2">
    <citation type="journal article" date="1993" name="J. Bacteriol.">
        <title>A survey of the Mycoplasma genitalium genome by using random sequencing.</title>
        <authorList>
            <person name="Peterson S.N."/>
            <person name="Hu P.-C."/>
            <person name="Bott K.F."/>
            <person name="Hutchison C.A. III"/>
        </authorList>
    </citation>
    <scope>NUCLEOTIDE SEQUENCE</scope>
</reference>
<name>Q49336_MYCGT</name>
<keyword evidence="1" id="KW-0472">Membrane</keyword>
<keyword evidence="1" id="KW-1133">Transmembrane helix</keyword>